<feature type="binding site" evidence="8 11">
    <location>
        <position position="215"/>
    </location>
    <ligand>
        <name>NAD(+)</name>
        <dbReference type="ChEBI" id="CHEBI:57540"/>
    </ligand>
</feature>
<accession>A0A401UQZ2</accession>
<evidence type="ECO:0000313" key="15">
    <source>
        <dbReference type="EMBL" id="GCD11959.1"/>
    </source>
</evidence>
<evidence type="ECO:0000256" key="11">
    <source>
        <dbReference type="PIRSR" id="PIRSR000099-2"/>
    </source>
</evidence>
<keyword evidence="8" id="KW-0028">Amino-acid biosynthesis</keyword>
<dbReference type="HAMAP" id="MF_01024">
    <property type="entry name" value="HisD"/>
    <property type="match status" value="1"/>
</dbReference>
<dbReference type="GO" id="GO:0008270">
    <property type="term" value="F:zinc ion binding"/>
    <property type="evidence" value="ECO:0007669"/>
    <property type="project" value="UniProtKB-UniRule"/>
</dbReference>
<dbReference type="PRINTS" id="PR00083">
    <property type="entry name" value="HOLDHDRGNASE"/>
</dbReference>
<dbReference type="InterPro" id="IPR001692">
    <property type="entry name" value="Histidinol_DH_CS"/>
</dbReference>
<evidence type="ECO:0000256" key="12">
    <source>
        <dbReference type="PIRSR" id="PIRSR000099-3"/>
    </source>
</evidence>
<keyword evidence="16" id="KW-1185">Reference proteome</keyword>
<feature type="binding site" evidence="8 13">
    <location>
        <position position="362"/>
    </location>
    <ligand>
        <name>Zn(2+)</name>
        <dbReference type="ChEBI" id="CHEBI:29105"/>
    </ligand>
</feature>
<feature type="binding site" evidence="8 12">
    <location>
        <position position="362"/>
    </location>
    <ligand>
        <name>substrate</name>
    </ligand>
</feature>
<evidence type="ECO:0000256" key="8">
    <source>
        <dbReference type="HAMAP-Rule" id="MF_01024"/>
    </source>
</evidence>
<evidence type="ECO:0000256" key="2">
    <source>
        <dbReference type="ARBA" id="ARBA00010178"/>
    </source>
</evidence>
<dbReference type="Gene3D" id="1.20.5.1300">
    <property type="match status" value="1"/>
</dbReference>
<protein>
    <recommendedName>
        <fullName evidence="3 8">Histidinol dehydrogenase</fullName>
        <shortName evidence="8">HDH</shortName>
        <ecNumber evidence="3 8">1.1.1.23</ecNumber>
    </recommendedName>
</protein>
<dbReference type="SUPFAM" id="SSF53720">
    <property type="entry name" value="ALDH-like"/>
    <property type="match status" value="1"/>
</dbReference>
<dbReference type="InterPro" id="IPR016161">
    <property type="entry name" value="Ald_DH/histidinol_DH"/>
</dbReference>
<dbReference type="PIRSF" id="PIRSF000099">
    <property type="entry name" value="Histidinol_dh"/>
    <property type="match status" value="1"/>
</dbReference>
<keyword evidence="8" id="KW-0368">Histidine biosynthesis</keyword>
<feature type="binding site" evidence="8 12">
    <location>
        <position position="329"/>
    </location>
    <ligand>
        <name>substrate</name>
    </ligand>
</feature>
<evidence type="ECO:0000256" key="5">
    <source>
        <dbReference type="ARBA" id="ARBA00022833"/>
    </source>
</evidence>
<reference evidence="15 16" key="1">
    <citation type="submission" date="2018-11" db="EMBL/GenBank/DDBJ databases">
        <title>Genome sequencing and assembly of Clostridium tagluense strain A121.</title>
        <authorList>
            <person name="Murakami T."/>
            <person name="Segawa T."/>
            <person name="Shcherbakova V.A."/>
            <person name="Mori H."/>
            <person name="Yoshimura Y."/>
        </authorList>
    </citation>
    <scope>NUCLEOTIDE SEQUENCE [LARGE SCALE GENOMIC DNA]</scope>
    <source>
        <strain evidence="15 16">A121</strain>
    </source>
</reference>
<dbReference type="AlphaFoldDB" id="A0A401UQZ2"/>
<proteinExistence type="inferred from homology"/>
<comment type="similarity">
    <text evidence="2 8 9 14">Belongs to the histidinol dehydrogenase family.</text>
</comment>
<dbReference type="RefSeq" id="WP_125004229.1">
    <property type="nucleotide sequence ID" value="NZ_BHYK01000024.1"/>
</dbReference>
<evidence type="ECO:0000256" key="14">
    <source>
        <dbReference type="RuleBase" id="RU004175"/>
    </source>
</evidence>
<comment type="caution">
    <text evidence="15">The sequence shown here is derived from an EMBL/GenBank/DDBJ whole genome shotgun (WGS) entry which is preliminary data.</text>
</comment>
<dbReference type="PANTHER" id="PTHR21256:SF2">
    <property type="entry name" value="HISTIDINE BIOSYNTHESIS TRIFUNCTIONAL PROTEIN"/>
    <property type="match status" value="1"/>
</dbReference>
<evidence type="ECO:0000256" key="7">
    <source>
        <dbReference type="ARBA" id="ARBA00049489"/>
    </source>
</evidence>
<comment type="pathway">
    <text evidence="8">Amino-acid biosynthesis; L-histidine biosynthesis; L-histidine from 5-phospho-alpha-D-ribose 1-diphosphate: step 9/9.</text>
</comment>
<comment type="function">
    <text evidence="1 8">Catalyzes the sequential NAD-dependent oxidations of L-histidinol to L-histidinaldehyde and then to L-histidine.</text>
</comment>
<evidence type="ECO:0000256" key="9">
    <source>
        <dbReference type="PIRNR" id="PIRNR000099"/>
    </source>
</evidence>
<organism evidence="15 16">
    <name type="scientific">Clostridium tagluense</name>
    <dbReference type="NCBI Taxonomy" id="360422"/>
    <lineage>
        <taxon>Bacteria</taxon>
        <taxon>Bacillati</taxon>
        <taxon>Bacillota</taxon>
        <taxon>Clostridia</taxon>
        <taxon>Eubacteriales</taxon>
        <taxon>Clostridiaceae</taxon>
        <taxon>Clostridium</taxon>
    </lineage>
</organism>
<evidence type="ECO:0000256" key="4">
    <source>
        <dbReference type="ARBA" id="ARBA00022723"/>
    </source>
</evidence>
<feature type="binding site" evidence="8 11">
    <location>
        <position position="192"/>
    </location>
    <ligand>
        <name>NAD(+)</name>
        <dbReference type="ChEBI" id="CHEBI:57540"/>
    </ligand>
</feature>
<feature type="active site" description="Proton acceptor" evidence="8 10">
    <location>
        <position position="328"/>
    </location>
</feature>
<dbReference type="FunFam" id="3.40.50.1980:FF:000001">
    <property type="entry name" value="Histidinol dehydrogenase"/>
    <property type="match status" value="1"/>
</dbReference>
<dbReference type="UniPathway" id="UPA00031">
    <property type="reaction ID" value="UER00014"/>
</dbReference>
<evidence type="ECO:0000256" key="1">
    <source>
        <dbReference type="ARBA" id="ARBA00003850"/>
    </source>
</evidence>
<dbReference type="EMBL" id="BHYK01000024">
    <property type="protein sequence ID" value="GCD11959.1"/>
    <property type="molecule type" value="Genomic_DNA"/>
</dbReference>
<comment type="catalytic activity">
    <reaction evidence="7 8">
        <text>L-histidinol + 2 NAD(+) + H2O = L-histidine + 2 NADH + 3 H(+)</text>
        <dbReference type="Rhea" id="RHEA:20641"/>
        <dbReference type="ChEBI" id="CHEBI:15377"/>
        <dbReference type="ChEBI" id="CHEBI:15378"/>
        <dbReference type="ChEBI" id="CHEBI:57540"/>
        <dbReference type="ChEBI" id="CHEBI:57595"/>
        <dbReference type="ChEBI" id="CHEBI:57699"/>
        <dbReference type="ChEBI" id="CHEBI:57945"/>
        <dbReference type="EC" id="1.1.1.23"/>
    </reaction>
</comment>
<dbReference type="InterPro" id="IPR022695">
    <property type="entry name" value="Histidinol_DH_monofunct"/>
</dbReference>
<keyword evidence="4 8" id="KW-0479">Metal-binding</keyword>
<evidence type="ECO:0000313" key="16">
    <source>
        <dbReference type="Proteomes" id="UP000287872"/>
    </source>
</evidence>
<dbReference type="OrthoDB" id="9805269at2"/>
<dbReference type="PROSITE" id="PS00611">
    <property type="entry name" value="HISOL_DEHYDROGENASE"/>
    <property type="match status" value="1"/>
</dbReference>
<evidence type="ECO:0000256" key="3">
    <source>
        <dbReference type="ARBA" id="ARBA00012965"/>
    </source>
</evidence>
<keyword evidence="6 8" id="KW-0560">Oxidoreductase</keyword>
<dbReference type="GO" id="GO:0051287">
    <property type="term" value="F:NAD binding"/>
    <property type="evidence" value="ECO:0007669"/>
    <property type="project" value="InterPro"/>
</dbReference>
<feature type="binding site" evidence="8 13">
    <location>
        <position position="263"/>
    </location>
    <ligand>
        <name>Zn(2+)</name>
        <dbReference type="ChEBI" id="CHEBI:29105"/>
    </ligand>
</feature>
<evidence type="ECO:0000256" key="13">
    <source>
        <dbReference type="PIRSR" id="PIRSR000099-4"/>
    </source>
</evidence>
<feature type="binding site" evidence="8 12">
    <location>
        <position position="421"/>
    </location>
    <ligand>
        <name>substrate</name>
    </ligand>
</feature>
<dbReference type="InterPro" id="IPR012131">
    <property type="entry name" value="Hstdl_DH"/>
</dbReference>
<feature type="binding site" evidence="8 13">
    <location>
        <position position="260"/>
    </location>
    <ligand>
        <name>Zn(2+)</name>
        <dbReference type="ChEBI" id="CHEBI:29105"/>
    </ligand>
</feature>
<comment type="cofactor">
    <cofactor evidence="8 13">
        <name>Zn(2+)</name>
        <dbReference type="ChEBI" id="CHEBI:29105"/>
    </cofactor>
    <text evidence="8 13">Binds 1 zinc ion per subunit.</text>
</comment>
<feature type="binding site" evidence="8 12">
    <location>
        <position position="263"/>
    </location>
    <ligand>
        <name>substrate</name>
    </ligand>
</feature>
<keyword evidence="5 8" id="KW-0862">Zinc</keyword>
<evidence type="ECO:0000256" key="10">
    <source>
        <dbReference type="PIRSR" id="PIRSR000099-1"/>
    </source>
</evidence>
<feature type="binding site" evidence="8 12">
    <location>
        <position position="260"/>
    </location>
    <ligand>
        <name>substrate</name>
    </ligand>
</feature>
<dbReference type="GO" id="GO:0005829">
    <property type="term" value="C:cytosol"/>
    <property type="evidence" value="ECO:0007669"/>
    <property type="project" value="TreeGrafter"/>
</dbReference>
<dbReference type="EC" id="1.1.1.23" evidence="3 8"/>
<dbReference type="NCBIfam" id="TIGR00069">
    <property type="entry name" value="hisD"/>
    <property type="match status" value="1"/>
</dbReference>
<dbReference type="PANTHER" id="PTHR21256">
    <property type="entry name" value="HISTIDINOL DEHYDROGENASE HDH"/>
    <property type="match status" value="1"/>
</dbReference>
<feature type="binding site" evidence="8 13">
    <location>
        <position position="421"/>
    </location>
    <ligand>
        <name>Zn(2+)</name>
        <dbReference type="ChEBI" id="CHEBI:29105"/>
    </ligand>
</feature>
<name>A0A401UQZ2_9CLOT</name>
<dbReference type="GO" id="GO:0004399">
    <property type="term" value="F:histidinol dehydrogenase activity"/>
    <property type="evidence" value="ECO:0007669"/>
    <property type="project" value="UniProtKB-UniRule"/>
</dbReference>
<feature type="binding site" evidence="8 12">
    <location>
        <position position="416"/>
    </location>
    <ligand>
        <name>substrate</name>
    </ligand>
</feature>
<dbReference type="Gene3D" id="3.40.50.1980">
    <property type="entry name" value="Nitrogenase molybdenum iron protein domain"/>
    <property type="match status" value="2"/>
</dbReference>
<sequence>MMKITQANSNEGKEYIEFLKKRAEDVQNDVNIVVDKILQDIKTRGDDAIIEYTKKFDSKFITLENIIVTATEIKNAYKMVDKDFLEAITLAKQNVREFHEKQVKNPWMMKKEKGVVLGQTVRGIESVGIYVPGGTAAYPSTVIMNAIPAKVAGVKNLVMVTPPTLDGSVNPHILVAADIAGVDQIYKVGGAQAIAGLAFGTETISKVDKIVGPGNIYVAMAKKNVFGYVDIDMIAGPSEILIIADENSNEKYIAADLMSQAEHDVLASAMLITTSRELADKVVCELGVQIKAMSRKDIISESLERYGVILIVQNIKEAIDLANKIAPEHLEVLLDNPFDFLGDIKNAGSIFLGSYSPEPLGDYIAGPNHVLPTSGSARFFSPLSVDDFIKKSSYIYYTKEALSEVADNVVKLTEVEGLTAHGNSIKVRLES</sequence>
<evidence type="ECO:0000256" key="6">
    <source>
        <dbReference type="ARBA" id="ARBA00023002"/>
    </source>
</evidence>
<dbReference type="GO" id="GO:0000105">
    <property type="term" value="P:L-histidine biosynthetic process"/>
    <property type="evidence" value="ECO:0007669"/>
    <property type="project" value="UniProtKB-UniRule"/>
</dbReference>
<dbReference type="Proteomes" id="UP000287872">
    <property type="component" value="Unassembled WGS sequence"/>
</dbReference>
<dbReference type="Pfam" id="PF00815">
    <property type="entry name" value="Histidinol_dh"/>
    <property type="match status" value="1"/>
</dbReference>
<dbReference type="FunFam" id="3.40.50.1980:FF:000026">
    <property type="entry name" value="Histidinol dehydrogenase"/>
    <property type="match status" value="1"/>
</dbReference>
<feature type="binding site" evidence="8 11">
    <location>
        <position position="130"/>
    </location>
    <ligand>
        <name>NAD(+)</name>
        <dbReference type="ChEBI" id="CHEBI:57540"/>
    </ligand>
</feature>
<dbReference type="CDD" id="cd06572">
    <property type="entry name" value="Histidinol_dh"/>
    <property type="match status" value="1"/>
</dbReference>
<feature type="binding site" evidence="8 12">
    <location>
        <position position="238"/>
    </location>
    <ligand>
        <name>substrate</name>
    </ligand>
</feature>
<keyword evidence="8 11" id="KW-0520">NAD</keyword>
<gene>
    <name evidence="8 15" type="primary">hisD</name>
    <name evidence="15" type="ORF">Ctaglu_35820</name>
</gene>
<feature type="active site" description="Proton acceptor" evidence="8 10">
    <location>
        <position position="329"/>
    </location>
</feature>